<proteinExistence type="predicted"/>
<keyword evidence="1" id="KW-0547">Nucleotide-binding</keyword>
<dbReference type="InterPro" id="IPR003593">
    <property type="entry name" value="AAA+_ATPase"/>
</dbReference>
<sequence>MICLNAVSKTFSTKQEKVAALRKVSIQIEQGEFCVLLGHSGAGKSTLLKIVSGQLEPDEGEVLIGGQRLLRRNRRQLQHRIGMVHQHFELVERLSCLDNVMLGQLPWISWTRSLFRNWSSEQRANACRWLEQVGLEPSHALRRAGLLSGGQQQRVAIARALIRKPALLLADEPVASLDPATSRAILTLLRTAARQWNVCVLCNLHQPDLAQEFADRIVVLSKGAVLFDGSPAEWVRRDERNEFDSAVCDRSVGLSSPHGKE</sequence>
<dbReference type="RefSeq" id="WP_105334688.1">
    <property type="nucleotide sequence ID" value="NZ_PUHZ01000007.1"/>
</dbReference>
<keyword evidence="2" id="KW-0067">ATP-binding</keyword>
<dbReference type="GO" id="GO:0005524">
    <property type="term" value="F:ATP binding"/>
    <property type="evidence" value="ECO:0007669"/>
    <property type="project" value="UniProtKB-KW"/>
</dbReference>
<dbReference type="GO" id="GO:0022857">
    <property type="term" value="F:transmembrane transporter activity"/>
    <property type="evidence" value="ECO:0007669"/>
    <property type="project" value="TreeGrafter"/>
</dbReference>
<evidence type="ECO:0000256" key="1">
    <source>
        <dbReference type="ARBA" id="ARBA00022741"/>
    </source>
</evidence>
<dbReference type="AlphaFoldDB" id="A0A2S8GR25"/>
<dbReference type="InterPro" id="IPR003439">
    <property type="entry name" value="ABC_transporter-like_ATP-bd"/>
</dbReference>
<accession>A0A2S8GR25</accession>
<evidence type="ECO:0000313" key="5">
    <source>
        <dbReference type="Proteomes" id="UP000237819"/>
    </source>
</evidence>
<evidence type="ECO:0000313" key="4">
    <source>
        <dbReference type="EMBL" id="PQO46889.1"/>
    </source>
</evidence>
<dbReference type="PANTHER" id="PTHR24220">
    <property type="entry name" value="IMPORT ATP-BINDING PROTEIN"/>
    <property type="match status" value="1"/>
</dbReference>
<organism evidence="4 5">
    <name type="scientific">Blastopirellula marina</name>
    <dbReference type="NCBI Taxonomy" id="124"/>
    <lineage>
        <taxon>Bacteria</taxon>
        <taxon>Pseudomonadati</taxon>
        <taxon>Planctomycetota</taxon>
        <taxon>Planctomycetia</taxon>
        <taxon>Pirellulales</taxon>
        <taxon>Pirellulaceae</taxon>
        <taxon>Blastopirellula</taxon>
    </lineage>
</organism>
<dbReference type="SMART" id="SM00382">
    <property type="entry name" value="AAA"/>
    <property type="match status" value="1"/>
</dbReference>
<dbReference type="EMBL" id="PUHZ01000007">
    <property type="protein sequence ID" value="PQO46889.1"/>
    <property type="molecule type" value="Genomic_DNA"/>
</dbReference>
<dbReference type="Proteomes" id="UP000237819">
    <property type="component" value="Unassembled WGS sequence"/>
</dbReference>
<dbReference type="InterPro" id="IPR017871">
    <property type="entry name" value="ABC_transporter-like_CS"/>
</dbReference>
<name>A0A2S8GR25_9BACT</name>
<comment type="caution">
    <text evidence="4">The sequence shown here is derived from an EMBL/GenBank/DDBJ whole genome shotgun (WGS) entry which is preliminary data.</text>
</comment>
<gene>
    <name evidence="4" type="ORF">C5Y93_06985</name>
</gene>
<dbReference type="InterPro" id="IPR015854">
    <property type="entry name" value="ABC_transpr_LolD-like"/>
</dbReference>
<dbReference type="GO" id="GO:0016887">
    <property type="term" value="F:ATP hydrolysis activity"/>
    <property type="evidence" value="ECO:0007669"/>
    <property type="project" value="InterPro"/>
</dbReference>
<protein>
    <submittedName>
        <fullName evidence="4">Phosphonate ABC transporter</fullName>
    </submittedName>
</protein>
<dbReference type="Pfam" id="PF00005">
    <property type="entry name" value="ABC_tran"/>
    <property type="match status" value="1"/>
</dbReference>
<dbReference type="PROSITE" id="PS00211">
    <property type="entry name" value="ABC_TRANSPORTER_1"/>
    <property type="match status" value="1"/>
</dbReference>
<dbReference type="OrthoDB" id="9780431at2"/>
<dbReference type="PROSITE" id="PS50893">
    <property type="entry name" value="ABC_TRANSPORTER_2"/>
    <property type="match status" value="1"/>
</dbReference>
<feature type="domain" description="ABC transporter" evidence="3">
    <location>
        <begin position="2"/>
        <end position="247"/>
    </location>
</feature>
<evidence type="ECO:0000259" key="3">
    <source>
        <dbReference type="PROSITE" id="PS50893"/>
    </source>
</evidence>
<dbReference type="SUPFAM" id="SSF52540">
    <property type="entry name" value="P-loop containing nucleoside triphosphate hydrolases"/>
    <property type="match status" value="1"/>
</dbReference>
<reference evidence="4 5" key="1">
    <citation type="submission" date="2018-02" db="EMBL/GenBank/DDBJ databases">
        <title>Comparative genomes isolates from brazilian mangrove.</title>
        <authorList>
            <person name="Araujo J.E."/>
            <person name="Taketani R.G."/>
            <person name="Silva M.C.P."/>
            <person name="Loureco M.V."/>
            <person name="Andreote F.D."/>
        </authorList>
    </citation>
    <scope>NUCLEOTIDE SEQUENCE [LARGE SCALE GENOMIC DNA]</scope>
    <source>
        <strain evidence="4 5">Nap-Phe MGV</strain>
    </source>
</reference>
<dbReference type="GO" id="GO:0005886">
    <property type="term" value="C:plasma membrane"/>
    <property type="evidence" value="ECO:0007669"/>
    <property type="project" value="TreeGrafter"/>
</dbReference>
<evidence type="ECO:0000256" key="2">
    <source>
        <dbReference type="ARBA" id="ARBA00022840"/>
    </source>
</evidence>
<dbReference type="PANTHER" id="PTHR24220:SF659">
    <property type="entry name" value="TRANSPORTER, PUTATIVE-RELATED"/>
    <property type="match status" value="1"/>
</dbReference>
<dbReference type="Gene3D" id="3.40.50.300">
    <property type="entry name" value="P-loop containing nucleotide triphosphate hydrolases"/>
    <property type="match status" value="1"/>
</dbReference>
<dbReference type="InterPro" id="IPR027417">
    <property type="entry name" value="P-loop_NTPase"/>
</dbReference>